<organism evidence="1 2">
    <name type="scientific">Dictyostelium firmibasis</name>
    <dbReference type="NCBI Taxonomy" id="79012"/>
    <lineage>
        <taxon>Eukaryota</taxon>
        <taxon>Amoebozoa</taxon>
        <taxon>Evosea</taxon>
        <taxon>Eumycetozoa</taxon>
        <taxon>Dictyostelia</taxon>
        <taxon>Dictyosteliales</taxon>
        <taxon>Dictyosteliaceae</taxon>
        <taxon>Dictyostelium</taxon>
    </lineage>
</organism>
<name>A0AAN7TU95_9MYCE</name>
<gene>
    <name evidence="1" type="ORF">RB653_006666</name>
</gene>
<evidence type="ECO:0000313" key="1">
    <source>
        <dbReference type="EMBL" id="KAK5575533.1"/>
    </source>
</evidence>
<dbReference type="Proteomes" id="UP001344447">
    <property type="component" value="Unassembled WGS sequence"/>
</dbReference>
<reference evidence="1 2" key="1">
    <citation type="submission" date="2023-11" db="EMBL/GenBank/DDBJ databases">
        <title>Dfirmibasis_genome.</title>
        <authorList>
            <person name="Edelbroek B."/>
            <person name="Kjellin J."/>
            <person name="Jerlstrom-Hultqvist J."/>
            <person name="Soderbom F."/>
        </authorList>
    </citation>
    <scope>NUCLEOTIDE SEQUENCE [LARGE SCALE GENOMIC DNA]</scope>
    <source>
        <strain evidence="1 2">TNS-C-14</strain>
    </source>
</reference>
<proteinExistence type="predicted"/>
<accession>A0AAN7TU95</accession>
<comment type="caution">
    <text evidence="1">The sequence shown here is derived from an EMBL/GenBank/DDBJ whole genome shotgun (WGS) entry which is preliminary data.</text>
</comment>
<dbReference type="AlphaFoldDB" id="A0AAN7TU95"/>
<evidence type="ECO:0000313" key="2">
    <source>
        <dbReference type="Proteomes" id="UP001344447"/>
    </source>
</evidence>
<dbReference type="InterPro" id="IPR008455">
    <property type="entry name" value="HssA/B-related"/>
</dbReference>
<keyword evidence="2" id="KW-1185">Reference proteome</keyword>
<dbReference type="Pfam" id="PF05710">
    <property type="entry name" value="Coiled"/>
    <property type="match status" value="1"/>
</dbReference>
<protein>
    <submittedName>
        <fullName evidence="1">Uncharacterized protein</fullName>
    </submittedName>
</protein>
<sequence length="82" mass="8277">MSIFKSITSLSISKSGSKCSIVSQSNGSFGSQGSNQISGGGGIAGSKKAGGGVYYHHEESSSSTTFIGGGGYENSQVSGWRF</sequence>
<dbReference type="EMBL" id="JAVFKY010000005">
    <property type="protein sequence ID" value="KAK5575533.1"/>
    <property type="molecule type" value="Genomic_DNA"/>
</dbReference>